<dbReference type="Gene3D" id="4.10.280.10">
    <property type="entry name" value="Helix-loop-helix DNA-binding domain"/>
    <property type="match status" value="1"/>
</dbReference>
<gene>
    <name evidence="1" type="ORF">M670_03597</name>
</gene>
<dbReference type="PANTHER" id="PTHR41263">
    <property type="entry name" value="ASPARTYL-PHOSPHATE PHOSPHATASE YISI"/>
    <property type="match status" value="1"/>
</dbReference>
<evidence type="ECO:0000313" key="1">
    <source>
        <dbReference type="EMBL" id="KEF37175.1"/>
    </source>
</evidence>
<dbReference type="EMBL" id="JJRY01000017">
    <property type="protein sequence ID" value="KEF37175.1"/>
    <property type="molecule type" value="Genomic_DNA"/>
</dbReference>
<dbReference type="InterPro" id="IPR018540">
    <property type="entry name" value="Spo0E-like"/>
</dbReference>
<dbReference type="InterPro" id="IPR053028">
    <property type="entry name" value="Spo0E-like_phosphatase"/>
</dbReference>
<dbReference type="SUPFAM" id="SSF140500">
    <property type="entry name" value="BAS1536-like"/>
    <property type="match status" value="1"/>
</dbReference>
<accession>A0A072NVB4</accession>
<dbReference type="PATRIC" id="fig|1348973.3.peg.3469"/>
<dbReference type="InterPro" id="IPR037208">
    <property type="entry name" value="Spo0E-like_sf"/>
</dbReference>
<comment type="caution">
    <text evidence="1">The sequence shown here is derived from an EMBL/GenBank/DDBJ whole genome shotgun (WGS) entry which is preliminary data.</text>
</comment>
<dbReference type="PANTHER" id="PTHR41263:SF1">
    <property type="entry name" value="ASPARTYL-PHOSPHATE PHOSPHATASE YISI"/>
    <property type="match status" value="1"/>
</dbReference>
<name>A0A072NVB4_SCHAZ</name>
<dbReference type="AlphaFoldDB" id="A0A072NVB4"/>
<organism evidence="1 2">
    <name type="scientific">Schinkia azotoformans MEV2011</name>
    <dbReference type="NCBI Taxonomy" id="1348973"/>
    <lineage>
        <taxon>Bacteria</taxon>
        <taxon>Bacillati</taxon>
        <taxon>Bacillota</taxon>
        <taxon>Bacilli</taxon>
        <taxon>Bacillales</taxon>
        <taxon>Bacillaceae</taxon>
        <taxon>Calidifontibacillus/Schinkia group</taxon>
        <taxon>Schinkia</taxon>
    </lineage>
</organism>
<dbReference type="GeneID" id="89466792"/>
<dbReference type="GO" id="GO:0043937">
    <property type="term" value="P:regulation of sporulation"/>
    <property type="evidence" value="ECO:0007669"/>
    <property type="project" value="InterPro"/>
</dbReference>
<dbReference type="RefSeq" id="WP_003329927.1">
    <property type="nucleotide sequence ID" value="NZ_JJRY01000017.1"/>
</dbReference>
<dbReference type="InterPro" id="IPR036638">
    <property type="entry name" value="HLH_DNA-bd_sf"/>
</dbReference>
<proteinExistence type="predicted"/>
<evidence type="ECO:0000313" key="2">
    <source>
        <dbReference type="Proteomes" id="UP000027936"/>
    </source>
</evidence>
<dbReference type="GO" id="GO:0046983">
    <property type="term" value="F:protein dimerization activity"/>
    <property type="evidence" value="ECO:0007669"/>
    <property type="project" value="InterPro"/>
</dbReference>
<protein>
    <submittedName>
        <fullName evidence="1">Spo0E like sporulation regulatory protein</fullName>
    </submittedName>
</protein>
<dbReference type="Pfam" id="PF09388">
    <property type="entry name" value="SpoOE-like"/>
    <property type="match status" value="1"/>
</dbReference>
<sequence>MVDDMESLEKQIQMLKKELIFTAKAFGINSNETICCSQKLDQLIIIHQKHGVRAK</sequence>
<dbReference type="Proteomes" id="UP000027936">
    <property type="component" value="Unassembled WGS sequence"/>
</dbReference>
<reference evidence="1 2" key="1">
    <citation type="submission" date="2014-04" db="EMBL/GenBank/DDBJ databases">
        <title>Draft genome sequence of Bacillus azotoformans MEV2011, a (co-) denitrifying strain unable to grow in the presence of oxygen.</title>
        <authorList>
            <person name="Nielsen M."/>
            <person name="Schreiber L."/>
            <person name="Finster K."/>
            <person name="Schramm A."/>
        </authorList>
    </citation>
    <scope>NUCLEOTIDE SEQUENCE [LARGE SCALE GENOMIC DNA]</scope>
    <source>
        <strain evidence="1 2">MEV2011</strain>
    </source>
</reference>